<dbReference type="GO" id="GO:0044183">
    <property type="term" value="F:protein folding chaperone"/>
    <property type="evidence" value="ECO:0007669"/>
    <property type="project" value="TreeGrafter"/>
</dbReference>
<protein>
    <submittedName>
        <fullName evidence="3">Prefoldin subunit 1</fullName>
    </submittedName>
</protein>
<evidence type="ECO:0000256" key="2">
    <source>
        <dbReference type="ARBA" id="ARBA00023186"/>
    </source>
</evidence>
<dbReference type="PANTHER" id="PTHR20903:SF0">
    <property type="entry name" value="PREFOLDIN SUBUNIT 1"/>
    <property type="match status" value="1"/>
</dbReference>
<comment type="similarity">
    <text evidence="1">Belongs to the prefoldin subunit beta family.</text>
</comment>
<proteinExistence type="inferred from homology"/>
<dbReference type="Pfam" id="PF01920">
    <property type="entry name" value="Prefoldin_2"/>
    <property type="match status" value="1"/>
</dbReference>
<reference evidence="3" key="1">
    <citation type="journal article" date="2020" name="Stud. Mycol.">
        <title>101 Dothideomycetes genomes: a test case for predicting lifestyles and emergence of pathogens.</title>
        <authorList>
            <person name="Haridas S."/>
            <person name="Albert R."/>
            <person name="Binder M."/>
            <person name="Bloem J."/>
            <person name="Labutti K."/>
            <person name="Salamov A."/>
            <person name="Andreopoulos B."/>
            <person name="Baker S."/>
            <person name="Barry K."/>
            <person name="Bills G."/>
            <person name="Bluhm B."/>
            <person name="Cannon C."/>
            <person name="Castanera R."/>
            <person name="Culley D."/>
            <person name="Daum C."/>
            <person name="Ezra D."/>
            <person name="Gonzalez J."/>
            <person name="Henrissat B."/>
            <person name="Kuo A."/>
            <person name="Liang C."/>
            <person name="Lipzen A."/>
            <person name="Lutzoni F."/>
            <person name="Magnuson J."/>
            <person name="Mondo S."/>
            <person name="Nolan M."/>
            <person name="Ohm R."/>
            <person name="Pangilinan J."/>
            <person name="Park H.-J."/>
            <person name="Ramirez L."/>
            <person name="Alfaro M."/>
            <person name="Sun H."/>
            <person name="Tritt A."/>
            <person name="Yoshinaga Y."/>
            <person name="Zwiers L.-H."/>
            <person name="Turgeon B."/>
            <person name="Goodwin S."/>
            <person name="Spatafora J."/>
            <person name="Crous P."/>
            <person name="Grigoriev I."/>
        </authorList>
    </citation>
    <scope>NUCLEOTIDE SEQUENCE</scope>
    <source>
        <strain evidence="3">CBS 115976</strain>
    </source>
</reference>
<dbReference type="PANTHER" id="PTHR20903">
    <property type="entry name" value="PREFOLDIN SUBUNIT 1-RELATED"/>
    <property type="match status" value="1"/>
</dbReference>
<dbReference type="AlphaFoldDB" id="A0A6A6U9I2"/>
<organism evidence="3 4">
    <name type="scientific">Microthyrium microscopicum</name>
    <dbReference type="NCBI Taxonomy" id="703497"/>
    <lineage>
        <taxon>Eukaryota</taxon>
        <taxon>Fungi</taxon>
        <taxon>Dikarya</taxon>
        <taxon>Ascomycota</taxon>
        <taxon>Pezizomycotina</taxon>
        <taxon>Dothideomycetes</taxon>
        <taxon>Dothideomycetes incertae sedis</taxon>
        <taxon>Microthyriales</taxon>
        <taxon>Microthyriaceae</taxon>
        <taxon>Microthyrium</taxon>
    </lineage>
</organism>
<dbReference type="SUPFAM" id="SSF46579">
    <property type="entry name" value="Prefoldin"/>
    <property type="match status" value="1"/>
</dbReference>
<sequence length="122" mass="13564">MAIPNEALRKVLMEIEQKSIQSSQQIQLVKAQIAAKKRESRILQLTASEVGVLPSGTAVYEGVGKMFIQTPPSDVMLRLEKEGSDLKNDVTNLEKKLHYLETTYTNSRNSFEQILTRAGGSV</sequence>
<dbReference type="InterPro" id="IPR002777">
    <property type="entry name" value="PFD_beta-like"/>
</dbReference>
<evidence type="ECO:0000313" key="3">
    <source>
        <dbReference type="EMBL" id="KAF2667554.1"/>
    </source>
</evidence>
<keyword evidence="4" id="KW-1185">Reference proteome</keyword>
<evidence type="ECO:0000256" key="1">
    <source>
        <dbReference type="ARBA" id="ARBA00008045"/>
    </source>
</evidence>
<name>A0A6A6U9I2_9PEZI</name>
<keyword evidence="2" id="KW-0143">Chaperone</keyword>
<dbReference type="OrthoDB" id="2015447at2759"/>
<dbReference type="InterPro" id="IPR009053">
    <property type="entry name" value="Prefoldin"/>
</dbReference>
<dbReference type="Proteomes" id="UP000799302">
    <property type="component" value="Unassembled WGS sequence"/>
</dbReference>
<dbReference type="GO" id="GO:0005737">
    <property type="term" value="C:cytoplasm"/>
    <property type="evidence" value="ECO:0007669"/>
    <property type="project" value="TreeGrafter"/>
</dbReference>
<dbReference type="Gene3D" id="1.10.287.370">
    <property type="match status" value="1"/>
</dbReference>
<gene>
    <name evidence="3" type="ORF">BT63DRAFT_456853</name>
</gene>
<dbReference type="GO" id="GO:0016272">
    <property type="term" value="C:prefoldin complex"/>
    <property type="evidence" value="ECO:0007669"/>
    <property type="project" value="InterPro"/>
</dbReference>
<dbReference type="EMBL" id="MU004237">
    <property type="protein sequence ID" value="KAF2667554.1"/>
    <property type="molecule type" value="Genomic_DNA"/>
</dbReference>
<accession>A0A6A6U9I2</accession>
<dbReference type="CDD" id="cd23164">
    <property type="entry name" value="Prefoldin_1"/>
    <property type="match status" value="1"/>
</dbReference>
<evidence type="ECO:0000313" key="4">
    <source>
        <dbReference type="Proteomes" id="UP000799302"/>
    </source>
</evidence>
<dbReference type="GO" id="GO:0051082">
    <property type="term" value="F:unfolded protein binding"/>
    <property type="evidence" value="ECO:0007669"/>
    <property type="project" value="InterPro"/>
</dbReference>